<evidence type="ECO:0000313" key="3">
    <source>
        <dbReference type="EMBL" id="KWT78339.1"/>
    </source>
</evidence>
<feature type="compositionally biased region" description="Basic residues" evidence="1">
    <location>
        <begin position="236"/>
        <end position="252"/>
    </location>
</feature>
<organism evidence="3 4">
    <name type="scientific">Candidatus Magnetominusculus xianensis</name>
    <dbReference type="NCBI Taxonomy" id="1748249"/>
    <lineage>
        <taxon>Bacteria</taxon>
        <taxon>Pseudomonadati</taxon>
        <taxon>Nitrospirota</taxon>
        <taxon>Nitrospiria</taxon>
        <taxon>Nitrospirales</taxon>
        <taxon>Nitrospiraceae</taxon>
        <taxon>Candidatus Magnetominusculus</taxon>
    </lineage>
</organism>
<keyword evidence="4" id="KW-1185">Reference proteome</keyword>
<evidence type="ECO:0000256" key="1">
    <source>
        <dbReference type="SAM" id="MobiDB-lite"/>
    </source>
</evidence>
<dbReference type="EMBL" id="LNQR01000116">
    <property type="protein sequence ID" value="KWT78339.1"/>
    <property type="molecule type" value="Genomic_DNA"/>
</dbReference>
<proteinExistence type="predicted"/>
<evidence type="ECO:0000259" key="2">
    <source>
        <dbReference type="Pfam" id="PF17680"/>
    </source>
</evidence>
<dbReference type="Proteomes" id="UP000060487">
    <property type="component" value="Unassembled WGS sequence"/>
</dbReference>
<reference evidence="3 4" key="1">
    <citation type="submission" date="2015-11" db="EMBL/GenBank/DDBJ databases">
        <authorList>
            <person name="Lin W."/>
        </authorList>
    </citation>
    <scope>NUCLEOTIDE SEQUENCE [LARGE SCALE GENOMIC DNA]</scope>
    <source>
        <strain evidence="3 4">HCH-1</strain>
    </source>
</reference>
<feature type="region of interest" description="Disordered" evidence="1">
    <location>
        <begin position="213"/>
        <end position="323"/>
    </location>
</feature>
<feature type="domain" description="FlgO" evidence="2">
    <location>
        <begin position="69"/>
        <end position="132"/>
    </location>
</feature>
<feature type="domain" description="FlgO" evidence="2">
    <location>
        <begin position="157"/>
        <end position="197"/>
    </location>
</feature>
<protein>
    <recommendedName>
        <fullName evidence="2">FlgO domain-containing protein</fullName>
    </recommendedName>
</protein>
<dbReference type="InterPro" id="IPR041215">
    <property type="entry name" value="FlgO_dom"/>
</dbReference>
<feature type="compositionally biased region" description="Basic and acidic residues" evidence="1">
    <location>
        <begin position="268"/>
        <end position="283"/>
    </location>
</feature>
<accession>A0ABR5SBX1</accession>
<evidence type="ECO:0000313" key="4">
    <source>
        <dbReference type="Proteomes" id="UP000060487"/>
    </source>
</evidence>
<dbReference type="PROSITE" id="PS51257">
    <property type="entry name" value="PROKAR_LIPOPROTEIN"/>
    <property type="match status" value="1"/>
</dbReference>
<dbReference type="RefSeq" id="WP_157073017.1">
    <property type="nucleotide sequence ID" value="NZ_LNQR01000116.1"/>
</dbReference>
<sequence length="323" mass="35667">MKKQLIAAALVAALTMSCQTKYTVPKTNEIPECSINHFESNPYDNMTDIDLKSAHIVEQLEMYGDIPRFTNKIIVTSFVELSNLNKTSMFGRLIAEEVLSQLHIKGYRVTDVREMKSIVMSNKVGELYLSRNGVTENNVKGKKIDITPKSFNFDYTNSLIIAGTYQVEPCEVFVNVRLISPELAEVISVATIKIPLTTMVKYLLSKASELQNEPMPSIGLRQNEPAPLIKAPAPAPKKKAKKLKPKPKKPVKKVTNVKPEEPAAPESVKSEPVKPEAAVKVEVTKQPTEPVKPKEPAKPEAVAKPIEPTVPEVTPKPGTPAKH</sequence>
<name>A0ABR5SBX1_9BACT</name>
<gene>
    <name evidence="3" type="ORF">ASN18_2844</name>
</gene>
<comment type="caution">
    <text evidence="3">The sequence shown here is derived from an EMBL/GenBank/DDBJ whole genome shotgun (WGS) entry which is preliminary data.</text>
</comment>
<dbReference type="Pfam" id="PF17680">
    <property type="entry name" value="FlgO"/>
    <property type="match status" value="2"/>
</dbReference>